<evidence type="ECO:0000313" key="2">
    <source>
        <dbReference type="Proteomes" id="UP000027120"/>
    </source>
</evidence>
<accession>A0A067EGQ3</accession>
<dbReference type="Proteomes" id="UP000027120">
    <property type="component" value="Unassembled WGS sequence"/>
</dbReference>
<name>A0A067EGQ3_CITSI</name>
<sequence>MNSNYNYNNAPAKMKMMKRKEFDVDDVSDELHDFSLTSPARKFRRLNAQLPPIMEEEREQAILPVPVAVESSDSDADKAKAIVLYKPPFQTQSSPNLSVSLDLVSGFKNQFLRTSQSGNVKLDEDEELPEKNDALKNSSLAVVPWVPSQFQLLPTSGMDTPQTQATELMEADDMGEATMDIEENNNPSIGQGNAYEFGGMRENDGLNQWQQQHCMIPQLPQPTSTPITWFQ</sequence>
<dbReference type="AlphaFoldDB" id="A0A067EGQ3"/>
<dbReference type="PaxDb" id="2711-XP_006491804.1"/>
<reference evidence="1 2" key="1">
    <citation type="submission" date="2014-04" db="EMBL/GenBank/DDBJ databases">
        <authorList>
            <consortium name="International Citrus Genome Consortium"/>
            <person name="Gmitter F."/>
            <person name="Chen C."/>
            <person name="Farmerie W."/>
            <person name="Harkins T."/>
            <person name="Desany B."/>
            <person name="Mohiuddin M."/>
            <person name="Kodira C."/>
            <person name="Borodovsky M."/>
            <person name="Lomsadze A."/>
            <person name="Burns P."/>
            <person name="Jenkins J."/>
            <person name="Prochnik S."/>
            <person name="Shu S."/>
            <person name="Chapman J."/>
            <person name="Pitluck S."/>
            <person name="Schmutz J."/>
            <person name="Rokhsar D."/>
        </authorList>
    </citation>
    <scope>NUCLEOTIDE SEQUENCE</scope>
</reference>
<dbReference type="PANTHER" id="PTHR35510:SF1">
    <property type="entry name" value="DBH-LIKE MONOOXYGENASE"/>
    <property type="match status" value="1"/>
</dbReference>
<protein>
    <submittedName>
        <fullName evidence="1">Uncharacterized protein</fullName>
    </submittedName>
</protein>
<evidence type="ECO:0000313" key="1">
    <source>
        <dbReference type="EMBL" id="KDO54359.1"/>
    </source>
</evidence>
<proteinExistence type="predicted"/>
<dbReference type="eggNOG" id="ENOG502S071">
    <property type="taxonomic scope" value="Eukaryota"/>
</dbReference>
<keyword evidence="2" id="KW-1185">Reference proteome</keyword>
<dbReference type="EMBL" id="KK784997">
    <property type="protein sequence ID" value="KDO54359.1"/>
    <property type="molecule type" value="Genomic_DNA"/>
</dbReference>
<organism evidence="1 2">
    <name type="scientific">Citrus sinensis</name>
    <name type="common">Sweet orange</name>
    <name type="synonym">Citrus aurantium var. sinensis</name>
    <dbReference type="NCBI Taxonomy" id="2711"/>
    <lineage>
        <taxon>Eukaryota</taxon>
        <taxon>Viridiplantae</taxon>
        <taxon>Streptophyta</taxon>
        <taxon>Embryophyta</taxon>
        <taxon>Tracheophyta</taxon>
        <taxon>Spermatophyta</taxon>
        <taxon>Magnoliopsida</taxon>
        <taxon>eudicotyledons</taxon>
        <taxon>Gunneridae</taxon>
        <taxon>Pentapetalae</taxon>
        <taxon>rosids</taxon>
        <taxon>malvids</taxon>
        <taxon>Sapindales</taxon>
        <taxon>Rutaceae</taxon>
        <taxon>Aurantioideae</taxon>
        <taxon>Citrus</taxon>
    </lineage>
</organism>
<dbReference type="PANTHER" id="PTHR35510">
    <property type="entry name" value="DBH-LIKE MONOOXYGENASE"/>
    <property type="match status" value="1"/>
</dbReference>
<dbReference type="STRING" id="2711.A0A067EGQ3"/>
<gene>
    <name evidence="1" type="ORF">CISIN_1g026917mg</name>
</gene>